<organism evidence="3">
    <name type="scientific">freshwater metagenome</name>
    <dbReference type="NCBI Taxonomy" id="449393"/>
    <lineage>
        <taxon>unclassified sequences</taxon>
        <taxon>metagenomes</taxon>
        <taxon>ecological metagenomes</taxon>
    </lineage>
</organism>
<sequence length="150" mass="15828">MLIYLAIAIVGAVGGVVFALVAQRGSKPSPINDTYPVPRQLHRQDFPNPDAPWLVALFTSESCDGCAPMRSKVDVLASREVAVCELSFPEARELHDRYAISGVPMVLVADAEGVVLRAFVGPTSATDLWAAVASARDITADVDPGLGALP</sequence>
<dbReference type="EMBL" id="CAFAAH010000010">
    <property type="protein sequence ID" value="CAB4787634.1"/>
    <property type="molecule type" value="Genomic_DNA"/>
</dbReference>
<dbReference type="Gene3D" id="3.40.30.10">
    <property type="entry name" value="Glutaredoxin"/>
    <property type="match status" value="1"/>
</dbReference>
<dbReference type="EMBL" id="CAEZZU010000041">
    <property type="protein sequence ID" value="CAB4773842.1"/>
    <property type="molecule type" value="Genomic_DNA"/>
</dbReference>
<evidence type="ECO:0000313" key="2">
    <source>
        <dbReference type="EMBL" id="CAB4773842.1"/>
    </source>
</evidence>
<name>A0A6J6WX12_9ZZZZ</name>
<dbReference type="InterPro" id="IPR036249">
    <property type="entry name" value="Thioredoxin-like_sf"/>
</dbReference>
<accession>A0A6J6WX12</accession>
<reference evidence="3" key="1">
    <citation type="submission" date="2020-05" db="EMBL/GenBank/DDBJ databases">
        <authorList>
            <person name="Chiriac C."/>
            <person name="Salcher M."/>
            <person name="Ghai R."/>
            <person name="Kavagutti S V."/>
        </authorList>
    </citation>
    <scope>NUCLEOTIDE SEQUENCE</scope>
</reference>
<dbReference type="EMBL" id="CAEZWM010000042">
    <property type="protein sequence ID" value="CAB4652453.1"/>
    <property type="molecule type" value="Genomic_DNA"/>
</dbReference>
<evidence type="ECO:0000313" key="1">
    <source>
        <dbReference type="EMBL" id="CAB4652453.1"/>
    </source>
</evidence>
<proteinExistence type="predicted"/>
<protein>
    <submittedName>
        <fullName evidence="3">Unannotated protein</fullName>
    </submittedName>
</protein>
<dbReference type="SUPFAM" id="SSF52833">
    <property type="entry name" value="Thioredoxin-like"/>
    <property type="match status" value="1"/>
</dbReference>
<evidence type="ECO:0000313" key="3">
    <source>
        <dbReference type="EMBL" id="CAB4787634.1"/>
    </source>
</evidence>
<gene>
    <name evidence="1" type="ORF">UFOPK2242_00490</name>
    <name evidence="2" type="ORF">UFOPK2925_00428</name>
    <name evidence="3" type="ORF">UFOPK2996_00185</name>
</gene>
<dbReference type="AlphaFoldDB" id="A0A6J6WX12"/>